<evidence type="ECO:0000256" key="6">
    <source>
        <dbReference type="ARBA" id="ARBA00022685"/>
    </source>
</evidence>
<dbReference type="FunFam" id="3.30.390.150:FF:000001">
    <property type="entry name" value="leukocyte cell-derived chemotaxin 1"/>
    <property type="match status" value="1"/>
</dbReference>
<keyword evidence="21" id="KW-1185">Reference proteome</keyword>
<dbReference type="InterPro" id="IPR007084">
    <property type="entry name" value="BRICHOS_dom"/>
</dbReference>
<dbReference type="GO" id="GO:0051216">
    <property type="term" value="P:cartilage development"/>
    <property type="evidence" value="ECO:0007669"/>
    <property type="project" value="UniProtKB-KW"/>
</dbReference>
<evidence type="ECO:0000256" key="12">
    <source>
        <dbReference type="ARBA" id="ARBA00023180"/>
    </source>
</evidence>
<evidence type="ECO:0000256" key="7">
    <source>
        <dbReference type="ARBA" id="ARBA00022692"/>
    </source>
</evidence>
<comment type="similarity">
    <text evidence="2">Belongs to the chondromodulin-1 family.</text>
</comment>
<feature type="transmembrane region" description="Helical" evidence="18">
    <location>
        <begin position="32"/>
        <end position="59"/>
    </location>
</feature>
<evidence type="ECO:0000256" key="9">
    <source>
        <dbReference type="ARBA" id="ARBA00022989"/>
    </source>
</evidence>
<evidence type="ECO:0000313" key="20">
    <source>
        <dbReference type="EMBL" id="KAL2081664.1"/>
    </source>
</evidence>
<dbReference type="PANTHER" id="PTHR14064:SF6">
    <property type="entry name" value="LEUKOCYTE CELL-DERIVED CHEMOTAXIN 1"/>
    <property type="match status" value="1"/>
</dbReference>
<evidence type="ECO:0000256" key="2">
    <source>
        <dbReference type="ARBA" id="ARBA00009898"/>
    </source>
</evidence>
<dbReference type="Pfam" id="PF04089">
    <property type="entry name" value="BRICHOS"/>
    <property type="match status" value="1"/>
</dbReference>
<keyword evidence="5" id="KW-0272">Extracellular matrix</keyword>
<sequence>MHYPTMEEKIPFTQVYAVDPEKDLSTPHRTNCLWRIGTVALIAGTTFMLLGATGALFLWKATDKNVYNVHYSVSINGKIEEGFMEIDSENNLERFKIGSGDEEAVEIHDFQIGITGIRFSGGEKCYIKSQIKANLPEVETVNKDSLMIELEDKAMPAKFDEKSLIWVASEEPLKDSSFLTSRILNLCGHLPIFWLRPTYLDDSKEGSRKRRDVERTKRQYDTEIFQAAAQDTTASAQNVTSGRGEEEGEEEGREGSASAFNPENPYHQRGQEGETGSVVFDPMLDHNGICCTECQRSHTHCERICEPLGGYWPWPYNYHGCRVACRVILPCRWWVARIMGIV</sequence>
<keyword evidence="7 18" id="KW-0812">Transmembrane</keyword>
<dbReference type="PANTHER" id="PTHR14064">
    <property type="entry name" value="CHONDROMODULIN-RELATED"/>
    <property type="match status" value="1"/>
</dbReference>
<dbReference type="EMBL" id="JBHFQA010000020">
    <property type="protein sequence ID" value="KAL2081664.1"/>
    <property type="molecule type" value="Genomic_DNA"/>
</dbReference>
<proteinExistence type="inferred from homology"/>
<evidence type="ECO:0000256" key="8">
    <source>
        <dbReference type="ARBA" id="ARBA00022782"/>
    </source>
</evidence>
<keyword evidence="13" id="KW-0891">Chondrogenesis</keyword>
<dbReference type="GO" id="GO:0012505">
    <property type="term" value="C:endomembrane system"/>
    <property type="evidence" value="ECO:0007669"/>
    <property type="project" value="UniProtKB-SubCell"/>
</dbReference>
<evidence type="ECO:0000256" key="1">
    <source>
        <dbReference type="ARBA" id="ARBA00004498"/>
    </source>
</evidence>
<evidence type="ECO:0000256" key="3">
    <source>
        <dbReference type="ARBA" id="ARBA00022473"/>
    </source>
</evidence>
<keyword evidence="11" id="KW-1015">Disulfide bond</keyword>
<organism evidence="20 21">
    <name type="scientific">Coilia grayii</name>
    <name type="common">Gray's grenadier anchovy</name>
    <dbReference type="NCBI Taxonomy" id="363190"/>
    <lineage>
        <taxon>Eukaryota</taxon>
        <taxon>Metazoa</taxon>
        <taxon>Chordata</taxon>
        <taxon>Craniata</taxon>
        <taxon>Vertebrata</taxon>
        <taxon>Euteleostomi</taxon>
        <taxon>Actinopterygii</taxon>
        <taxon>Neopterygii</taxon>
        <taxon>Teleostei</taxon>
        <taxon>Clupei</taxon>
        <taxon>Clupeiformes</taxon>
        <taxon>Clupeoidei</taxon>
        <taxon>Engraulidae</taxon>
        <taxon>Coilinae</taxon>
        <taxon>Coilia</taxon>
    </lineage>
</organism>
<dbReference type="Gene3D" id="3.30.390.150">
    <property type="match status" value="1"/>
</dbReference>
<dbReference type="GO" id="GO:0030154">
    <property type="term" value="P:cell differentiation"/>
    <property type="evidence" value="ECO:0007669"/>
    <property type="project" value="UniProtKB-KW"/>
</dbReference>
<evidence type="ECO:0000256" key="16">
    <source>
        <dbReference type="ARBA" id="ARBA00042622"/>
    </source>
</evidence>
<comment type="subcellular location">
    <subcellularLocation>
        <location evidence="14">Endomembrane system</location>
        <topology evidence="14">Single-pass membrane protein</topology>
    </subcellularLocation>
    <subcellularLocation>
        <location evidence="1">Secreted</location>
        <location evidence="1">Extracellular space</location>
        <location evidence="1">Extracellular matrix</location>
    </subcellularLocation>
</comment>
<evidence type="ECO:0000256" key="14">
    <source>
        <dbReference type="ARBA" id="ARBA00037847"/>
    </source>
</evidence>
<keyword evidence="4" id="KW-0964">Secreted</keyword>
<evidence type="ECO:0000256" key="10">
    <source>
        <dbReference type="ARBA" id="ARBA00023136"/>
    </source>
</evidence>
<keyword evidence="12" id="KW-0325">Glycoprotein</keyword>
<evidence type="ECO:0000256" key="5">
    <source>
        <dbReference type="ARBA" id="ARBA00022530"/>
    </source>
</evidence>
<dbReference type="GO" id="GO:0016525">
    <property type="term" value="P:negative regulation of angiogenesis"/>
    <property type="evidence" value="ECO:0007669"/>
    <property type="project" value="UniProtKB-ARBA"/>
</dbReference>
<name>A0ABD1J391_9TELE</name>
<keyword evidence="6" id="KW-0165">Cleavage on pair of basic residues</keyword>
<reference evidence="20 21" key="1">
    <citation type="submission" date="2024-09" db="EMBL/GenBank/DDBJ databases">
        <title>A chromosome-level genome assembly of Gray's grenadier anchovy, Coilia grayii.</title>
        <authorList>
            <person name="Fu Z."/>
        </authorList>
    </citation>
    <scope>NUCLEOTIDE SEQUENCE [LARGE SCALE GENOMIC DNA]</scope>
    <source>
        <strain evidence="20">G4</strain>
        <tissue evidence="20">Muscle</tissue>
    </source>
</reference>
<protein>
    <recommendedName>
        <fullName evidence="15">Leukocyte cell-derived chemotaxin 1</fullName>
    </recommendedName>
    <alternativeName>
        <fullName evidence="16">Chondromodulin</fullName>
    </alternativeName>
</protein>
<evidence type="ECO:0000256" key="4">
    <source>
        <dbReference type="ARBA" id="ARBA00022525"/>
    </source>
</evidence>
<evidence type="ECO:0000256" key="11">
    <source>
        <dbReference type="ARBA" id="ARBA00023157"/>
    </source>
</evidence>
<keyword evidence="3" id="KW-0217">Developmental protein</keyword>
<feature type="region of interest" description="Disordered" evidence="17">
    <location>
        <begin position="226"/>
        <end position="278"/>
    </location>
</feature>
<dbReference type="InterPro" id="IPR043405">
    <property type="entry name" value="Chondromodulin/Tenomodulin"/>
</dbReference>
<dbReference type="PROSITE" id="PS50869">
    <property type="entry name" value="BRICHOS"/>
    <property type="match status" value="1"/>
</dbReference>
<keyword evidence="10 18" id="KW-0472">Membrane</keyword>
<dbReference type="SMART" id="SM01039">
    <property type="entry name" value="BRICHOS"/>
    <property type="match status" value="1"/>
</dbReference>
<evidence type="ECO:0000256" key="15">
    <source>
        <dbReference type="ARBA" id="ARBA00039682"/>
    </source>
</evidence>
<evidence type="ECO:0000313" key="21">
    <source>
        <dbReference type="Proteomes" id="UP001591681"/>
    </source>
</evidence>
<feature type="domain" description="BRICHOS" evidence="19">
    <location>
        <begin position="98"/>
        <end position="195"/>
    </location>
</feature>
<evidence type="ECO:0000256" key="13">
    <source>
        <dbReference type="ARBA" id="ARBA00023188"/>
    </source>
</evidence>
<dbReference type="Proteomes" id="UP001591681">
    <property type="component" value="Unassembled WGS sequence"/>
</dbReference>
<evidence type="ECO:0000259" key="19">
    <source>
        <dbReference type="PROSITE" id="PS50869"/>
    </source>
</evidence>
<accession>A0ABD1J391</accession>
<comment type="caution">
    <text evidence="20">The sequence shown here is derived from an EMBL/GenBank/DDBJ whole genome shotgun (WGS) entry which is preliminary data.</text>
</comment>
<gene>
    <name evidence="20" type="ORF">ACEWY4_023517</name>
</gene>
<keyword evidence="9 18" id="KW-1133">Transmembrane helix</keyword>
<evidence type="ECO:0000256" key="17">
    <source>
        <dbReference type="SAM" id="MobiDB-lite"/>
    </source>
</evidence>
<evidence type="ECO:0000256" key="18">
    <source>
        <dbReference type="SAM" id="Phobius"/>
    </source>
</evidence>
<dbReference type="AlphaFoldDB" id="A0ABD1J391"/>
<feature type="compositionally biased region" description="Low complexity" evidence="17">
    <location>
        <begin position="226"/>
        <end position="237"/>
    </location>
</feature>
<keyword evidence="8" id="KW-0221">Differentiation</keyword>